<dbReference type="SUPFAM" id="SSF51735">
    <property type="entry name" value="NAD(P)-binding Rossmann-fold domains"/>
    <property type="match status" value="1"/>
</dbReference>
<dbReference type="Proteomes" id="UP001375240">
    <property type="component" value="Unassembled WGS sequence"/>
</dbReference>
<protein>
    <recommendedName>
        <fullName evidence="4">NAD(P)-binding protein</fullName>
    </recommendedName>
</protein>
<comment type="similarity">
    <text evidence="1">Belongs to the short-chain dehydrogenases/reductases (SDR) family.</text>
</comment>
<comment type="caution">
    <text evidence="2">The sequence shown here is derived from an EMBL/GenBank/DDBJ whole genome shotgun (WGS) entry which is preliminary data.</text>
</comment>
<sequence length="256" mass="27568">MSSKTIVVITGANTGIGYEAVKAFLSSSTPYHVFVGARNTEKLDNAIQSFGDTGIHKLVPLQIDLLSDESIAAAFKQVSSEVDYIDVLINNAGAATSAPPSRESFLQDYNVNVAGTFAVTDTFLPLLIKSSAPRLLFLTSGLSSFEEVTKPKPRFPTPPAGWPKPPAPNWICYISSKAALNMMMVEFSKSLKNDNVKVWCISPGFLATDLGGNRERLKAMGAGDPALGGTFIQDVVEGARDEDVGKVIRRDIVQPW</sequence>
<dbReference type="Pfam" id="PF00106">
    <property type="entry name" value="adh_short"/>
    <property type="match status" value="2"/>
</dbReference>
<dbReference type="PRINTS" id="PR00081">
    <property type="entry name" value="GDHRDH"/>
</dbReference>
<dbReference type="InterPro" id="IPR051468">
    <property type="entry name" value="Fungal_SecMetab_SDRs"/>
</dbReference>
<evidence type="ECO:0000313" key="2">
    <source>
        <dbReference type="EMBL" id="KAK6349938.1"/>
    </source>
</evidence>
<dbReference type="GO" id="GO:0016491">
    <property type="term" value="F:oxidoreductase activity"/>
    <property type="evidence" value="ECO:0007669"/>
    <property type="project" value="TreeGrafter"/>
</dbReference>
<dbReference type="InterPro" id="IPR036291">
    <property type="entry name" value="NAD(P)-bd_dom_sf"/>
</dbReference>
<evidence type="ECO:0000313" key="3">
    <source>
        <dbReference type="Proteomes" id="UP001375240"/>
    </source>
</evidence>
<name>A0AAV9UYT2_9PEZI</name>
<keyword evidence="3" id="KW-1185">Reference proteome</keyword>
<dbReference type="PANTHER" id="PTHR43544:SF32">
    <property type="entry name" value="CHAIN DEHYDROGENASE, PUTATIVE (AFU_ORTHOLOGUE AFUA_5G01530)-RELATED"/>
    <property type="match status" value="1"/>
</dbReference>
<dbReference type="EMBL" id="JAVHNQ010000004">
    <property type="protein sequence ID" value="KAK6349938.1"/>
    <property type="molecule type" value="Genomic_DNA"/>
</dbReference>
<accession>A0AAV9UYT2</accession>
<dbReference type="GO" id="GO:0005737">
    <property type="term" value="C:cytoplasm"/>
    <property type="evidence" value="ECO:0007669"/>
    <property type="project" value="TreeGrafter"/>
</dbReference>
<reference evidence="2 3" key="1">
    <citation type="submission" date="2019-10" db="EMBL/GenBank/DDBJ databases">
        <authorList>
            <person name="Palmer J.M."/>
        </authorList>
    </citation>
    <scope>NUCLEOTIDE SEQUENCE [LARGE SCALE GENOMIC DNA]</scope>
    <source>
        <strain evidence="2 3">TWF696</strain>
    </source>
</reference>
<dbReference type="InterPro" id="IPR002347">
    <property type="entry name" value="SDR_fam"/>
</dbReference>
<evidence type="ECO:0008006" key="4">
    <source>
        <dbReference type="Google" id="ProtNLM"/>
    </source>
</evidence>
<evidence type="ECO:0000256" key="1">
    <source>
        <dbReference type="ARBA" id="ARBA00006484"/>
    </source>
</evidence>
<dbReference type="Gene3D" id="3.40.50.720">
    <property type="entry name" value="NAD(P)-binding Rossmann-like Domain"/>
    <property type="match status" value="1"/>
</dbReference>
<gene>
    <name evidence="2" type="ORF">TWF696_006196</name>
</gene>
<proteinExistence type="inferred from homology"/>
<organism evidence="2 3">
    <name type="scientific">Orbilia brochopaga</name>
    <dbReference type="NCBI Taxonomy" id="3140254"/>
    <lineage>
        <taxon>Eukaryota</taxon>
        <taxon>Fungi</taxon>
        <taxon>Dikarya</taxon>
        <taxon>Ascomycota</taxon>
        <taxon>Pezizomycotina</taxon>
        <taxon>Orbiliomycetes</taxon>
        <taxon>Orbiliales</taxon>
        <taxon>Orbiliaceae</taxon>
        <taxon>Orbilia</taxon>
    </lineage>
</organism>
<dbReference type="PANTHER" id="PTHR43544">
    <property type="entry name" value="SHORT-CHAIN DEHYDROGENASE/REDUCTASE"/>
    <property type="match status" value="1"/>
</dbReference>
<dbReference type="GO" id="GO:0019748">
    <property type="term" value="P:secondary metabolic process"/>
    <property type="evidence" value="ECO:0007669"/>
    <property type="project" value="TreeGrafter"/>
</dbReference>
<dbReference type="AlphaFoldDB" id="A0AAV9UYT2"/>